<dbReference type="Gene3D" id="1.20.144.10">
    <property type="entry name" value="Phosphatidic acid phosphatase type 2/haloperoxidase"/>
    <property type="match status" value="1"/>
</dbReference>
<dbReference type="Proteomes" id="UP000270743">
    <property type="component" value="Unassembled WGS sequence"/>
</dbReference>
<evidence type="ECO:0000313" key="2">
    <source>
        <dbReference type="EMBL" id="VDS07787.1"/>
    </source>
</evidence>
<dbReference type="EMBL" id="UZWE01000023">
    <property type="protein sequence ID" value="VDS07787.1"/>
    <property type="molecule type" value="Genomic_DNA"/>
</dbReference>
<evidence type="ECO:0000313" key="3">
    <source>
        <dbReference type="Proteomes" id="UP000270743"/>
    </source>
</evidence>
<name>A0A447IJV1_9RHOB</name>
<keyword evidence="3" id="KW-1185">Reference proteome</keyword>
<sequence length="355" mass="38618">MPLQHGQHGQHGQAANAAVQTSDEALLAAALMRSRDAISGTEIVKPDPFQAGELDLAARLPRLARDYRNAVMLSELLEDLVFVSEDDAPPGKTARAMALSRRTTGDPVPLARIVRPGLADFSQAAPLVAAYAELRADRLTEILAQQRHLIPFLSSILPLDPVRNPALAEMLEVGLDLVTPVVMRVKLALGCPRPNQFSDRIQPLIPEPAHPALPSGHATQIFMLATMLSLLANPDAQVKPDDQLYRLACRIAVNRTVAGVHFPADSASGAVLGIQLGRYAMARGLRGTVGSAEFDGSLFGNQAEPRDFHAEILNQMMNGDDPSTRFNDDRTAARPAPLWQALCHRARQEWQNRWS</sequence>
<dbReference type="InterPro" id="IPR000326">
    <property type="entry name" value="PAP2/HPO"/>
</dbReference>
<organism evidence="2 3">
    <name type="scientific">Paracoccus haematequi</name>
    <dbReference type="NCBI Taxonomy" id="2491866"/>
    <lineage>
        <taxon>Bacteria</taxon>
        <taxon>Pseudomonadati</taxon>
        <taxon>Pseudomonadota</taxon>
        <taxon>Alphaproteobacteria</taxon>
        <taxon>Rhodobacterales</taxon>
        <taxon>Paracoccaceae</taxon>
        <taxon>Paracoccus</taxon>
    </lineage>
</organism>
<dbReference type="AlphaFoldDB" id="A0A447IJV1"/>
<feature type="domain" description="Phosphatidic acid phosphatase type 2/haloperoxidase" evidence="1">
    <location>
        <begin position="182"/>
        <end position="280"/>
    </location>
</feature>
<evidence type="ECO:0000259" key="1">
    <source>
        <dbReference type="Pfam" id="PF01569"/>
    </source>
</evidence>
<gene>
    <name evidence="2" type="ORF">PARHAE_00965</name>
</gene>
<proteinExistence type="predicted"/>
<accession>A0A447IJV1</accession>
<dbReference type="Pfam" id="PF01569">
    <property type="entry name" value="PAP2"/>
    <property type="match status" value="1"/>
</dbReference>
<reference evidence="2 3" key="1">
    <citation type="submission" date="2018-12" db="EMBL/GenBank/DDBJ databases">
        <authorList>
            <person name="Criscuolo A."/>
        </authorList>
    </citation>
    <scope>NUCLEOTIDE SEQUENCE [LARGE SCALE GENOMIC DNA]</scope>
    <source>
        <strain evidence="2">ACIP1116241</strain>
    </source>
</reference>
<protein>
    <submittedName>
        <fullName evidence="2">PAP2 superfamily protein</fullName>
    </submittedName>
</protein>
<dbReference type="InterPro" id="IPR036938">
    <property type="entry name" value="PAP2/HPO_sf"/>
</dbReference>
<dbReference type="SUPFAM" id="SSF48317">
    <property type="entry name" value="Acid phosphatase/Vanadium-dependent haloperoxidase"/>
    <property type="match status" value="1"/>
</dbReference>
<dbReference type="RefSeq" id="WP_164555146.1">
    <property type="nucleotide sequence ID" value="NZ_UZWE01000023.1"/>
</dbReference>